<evidence type="ECO:0000313" key="2">
    <source>
        <dbReference type="Proteomes" id="UP001163321"/>
    </source>
</evidence>
<keyword evidence="2" id="KW-1185">Reference proteome</keyword>
<proteinExistence type="predicted"/>
<reference evidence="1 2" key="1">
    <citation type="journal article" date="2022" name="bioRxiv">
        <title>The genome of the oomycete Peronosclerospora sorghi, a cosmopolitan pathogen of maize and sorghum, is inflated with dispersed pseudogenes.</title>
        <authorList>
            <person name="Fletcher K."/>
            <person name="Martin F."/>
            <person name="Isakeit T."/>
            <person name="Cavanaugh K."/>
            <person name="Magill C."/>
            <person name="Michelmore R."/>
        </authorList>
    </citation>
    <scope>NUCLEOTIDE SEQUENCE [LARGE SCALE GENOMIC DNA]</scope>
    <source>
        <strain evidence="1">P6</strain>
    </source>
</reference>
<organism evidence="1 2">
    <name type="scientific">Peronosclerospora sorghi</name>
    <dbReference type="NCBI Taxonomy" id="230839"/>
    <lineage>
        <taxon>Eukaryota</taxon>
        <taxon>Sar</taxon>
        <taxon>Stramenopiles</taxon>
        <taxon>Oomycota</taxon>
        <taxon>Peronosporomycetes</taxon>
        <taxon>Peronosporales</taxon>
        <taxon>Peronosporaceae</taxon>
        <taxon>Peronosclerospora</taxon>
    </lineage>
</organism>
<protein>
    <submittedName>
        <fullName evidence="1">Uncharacterized protein</fullName>
    </submittedName>
</protein>
<accession>A0ACC0W8K7</accession>
<comment type="caution">
    <text evidence="1">The sequence shown here is derived from an EMBL/GenBank/DDBJ whole genome shotgun (WGS) entry which is preliminary data.</text>
</comment>
<evidence type="ECO:0000313" key="1">
    <source>
        <dbReference type="EMBL" id="KAI9914031.1"/>
    </source>
</evidence>
<dbReference type="EMBL" id="CM047583">
    <property type="protein sequence ID" value="KAI9914031.1"/>
    <property type="molecule type" value="Genomic_DNA"/>
</dbReference>
<name>A0ACC0W8K7_9STRA</name>
<dbReference type="Proteomes" id="UP001163321">
    <property type="component" value="Chromosome 4"/>
</dbReference>
<sequence>MDGRLEVRAWLRTPSSPAPLPPVEQGIALDDTLDEEAFLRLLEEALQQHVAQLETHFLVLSTSQVELLARRLHDALVPKREPDTHVIQAWTIQPQLQRKVKTSAHVQVLKLSTILREVQRLRVHQSEPVVDAPPHVIEVDIFPSLKVMEALNTESTGLAQVHYFSKQLRELHIEHTNATRLSQVLAPGKVSNWWKLIRLHMNCCALELVDESVNLLRAIKTLDLGWNKIETFRSSVTTRSLEVLNLCHNRLRAIPPIQALRGLRELYLAVNRITSLAGLETLTGLERLDLSHNLIDDITELELLMPMSRLTYLKMEFNPIARRPDYRREVLFYLGEPIELDGQRWSDAEVNSMRNRRMLTMLDCVNHVSSGEGNVWGQTETAPVYPRASVRNGFVTKNLKLVLEYPHLSRSQHAPPAQFVEIKNPPSRLKYLSNIVSGGETEGENCSLDSLDTNQDTQTNRPTRTVDDYFRTQRNVISLEKKNGLISPSPYQNSGRKLSARVLLSAKDAAELNVPFQVDGVSANIEIKPRELVERISASNEKDPTIIVRSLSDVVAVGTSLHSKITATKWRPRGSSSVVDAAYQLATSASLQALFSSLVIHLFHQYKGHIDICHCASCGALSLLTLRYPERKQAEEQLIVYSCLLCSSCNVREISFKKLVALCANEDVVIPTSISLAPAPWVAKTEGFYIEEPSATDPATSSNMRECIMVSCNGIREVTPSTVEWHTTSDEIHSD</sequence>
<gene>
    <name evidence="1" type="ORF">PsorP6_005734</name>
</gene>